<dbReference type="STRING" id="2711.A0A067FBJ5"/>
<accession>A0A067FBJ5</accession>
<dbReference type="AlphaFoldDB" id="A0A067FBJ5"/>
<evidence type="ECO:0000313" key="1">
    <source>
        <dbReference type="EMBL" id="KDO64749.1"/>
    </source>
</evidence>
<dbReference type="InterPro" id="IPR005299">
    <property type="entry name" value="MeTrfase_7"/>
</dbReference>
<proteinExistence type="predicted"/>
<organism evidence="1 2">
    <name type="scientific">Citrus sinensis</name>
    <name type="common">Sweet orange</name>
    <name type="synonym">Citrus aurantium var. sinensis</name>
    <dbReference type="NCBI Taxonomy" id="2711"/>
    <lineage>
        <taxon>Eukaryota</taxon>
        <taxon>Viridiplantae</taxon>
        <taxon>Streptophyta</taxon>
        <taxon>Embryophyta</taxon>
        <taxon>Tracheophyta</taxon>
        <taxon>Spermatophyta</taxon>
        <taxon>Magnoliopsida</taxon>
        <taxon>eudicotyledons</taxon>
        <taxon>Gunneridae</taxon>
        <taxon>Pentapetalae</taxon>
        <taxon>rosids</taxon>
        <taxon>malvids</taxon>
        <taxon>Sapindales</taxon>
        <taxon>Rutaceae</taxon>
        <taxon>Aurantioideae</taxon>
        <taxon>Citrus</taxon>
    </lineage>
</organism>
<dbReference type="EMBL" id="KK784906">
    <property type="protein sequence ID" value="KDO64749.1"/>
    <property type="molecule type" value="Genomic_DNA"/>
</dbReference>
<name>A0A067FBJ5_CITSI</name>
<dbReference type="PANTHER" id="PTHR31009">
    <property type="entry name" value="S-ADENOSYL-L-METHIONINE:CARBOXYL METHYLTRANSFERASE FAMILY PROTEIN"/>
    <property type="match status" value="1"/>
</dbReference>
<dbReference type="Proteomes" id="UP000027120">
    <property type="component" value="Unassembled WGS sequence"/>
</dbReference>
<dbReference type="SUPFAM" id="SSF53335">
    <property type="entry name" value="S-adenosyl-L-methionine-dependent methyltransferases"/>
    <property type="match status" value="1"/>
</dbReference>
<dbReference type="Gene3D" id="3.40.50.150">
    <property type="entry name" value="Vaccinia Virus protein VP39"/>
    <property type="match status" value="1"/>
</dbReference>
<dbReference type="Pfam" id="PF03492">
    <property type="entry name" value="Methyltransf_7"/>
    <property type="match status" value="1"/>
</dbReference>
<protein>
    <submittedName>
        <fullName evidence="1">Uncharacterized protein</fullName>
    </submittedName>
</protein>
<feature type="non-terminal residue" evidence="1">
    <location>
        <position position="1"/>
    </location>
</feature>
<keyword evidence="2" id="KW-1185">Reference proteome</keyword>
<dbReference type="GO" id="GO:0008168">
    <property type="term" value="F:methyltransferase activity"/>
    <property type="evidence" value="ECO:0007669"/>
    <property type="project" value="InterPro"/>
</dbReference>
<dbReference type="InterPro" id="IPR029063">
    <property type="entry name" value="SAM-dependent_MTases_sf"/>
</dbReference>
<evidence type="ECO:0000313" key="2">
    <source>
        <dbReference type="Proteomes" id="UP000027120"/>
    </source>
</evidence>
<gene>
    <name evidence="1" type="ORF">CISIN_1g042525mg</name>
</gene>
<feature type="non-terminal residue" evidence="1">
    <location>
        <position position="68"/>
    </location>
</feature>
<reference evidence="1 2" key="1">
    <citation type="submission" date="2014-04" db="EMBL/GenBank/DDBJ databases">
        <authorList>
            <consortium name="International Citrus Genome Consortium"/>
            <person name="Gmitter F."/>
            <person name="Chen C."/>
            <person name="Farmerie W."/>
            <person name="Harkins T."/>
            <person name="Desany B."/>
            <person name="Mohiuddin M."/>
            <person name="Kodira C."/>
            <person name="Borodovsky M."/>
            <person name="Lomsadze A."/>
            <person name="Burns P."/>
            <person name="Jenkins J."/>
            <person name="Prochnik S."/>
            <person name="Shu S."/>
            <person name="Chapman J."/>
            <person name="Pitluck S."/>
            <person name="Schmutz J."/>
            <person name="Rokhsar D."/>
        </authorList>
    </citation>
    <scope>NUCLEOTIDE SEQUENCE</scope>
</reference>
<dbReference type="SMR" id="A0A067FBJ5"/>
<sequence length="68" mass="7609">TQEFRIFFNDHTSNDFNTLFKSLPPERNYFAASVPGAFYGALISQGIIASVNSSHSVRWLSSVPNEVE</sequence>